<dbReference type="InterPro" id="IPR038883">
    <property type="entry name" value="AN11006-like"/>
</dbReference>
<name>A0A0D9NMJ8_METAN</name>
<sequence length="233" mass="26657">MLSRSETSLPRPTTFFNFLNLPKEIRFNIYREALANQTHRTFFLFQDSGSRVECFAPGQPKLRLDLLYVNKKIHDEAVVVLYGSNRFNVVDTTERQSSLLKAFFDRIGSANAAMLTYLCISFPADKGTGCLPGEALFREEDLLSLKLLEERCAKLTTLELFVHSNNSSVLIDGKVHEPQYRRAGLMQIEGLLKRIFSLNKIAIRLYSGVLDHTASELMESFGWVVLRGDERWR</sequence>
<dbReference type="Proteomes" id="UP000054544">
    <property type="component" value="Unassembled WGS sequence"/>
</dbReference>
<dbReference type="AlphaFoldDB" id="A0A0D9NMJ8"/>
<keyword evidence="2" id="KW-1185">Reference proteome</keyword>
<reference evidence="2" key="1">
    <citation type="journal article" date="2014" name="BMC Genomics">
        <title>The genome sequence of the biocontrol fungus Metarhizium anisopliae and comparative genomics of Metarhizium species.</title>
        <authorList>
            <person name="Pattemore J.A."/>
            <person name="Hane J.K."/>
            <person name="Williams A.H."/>
            <person name="Wilson B.A."/>
            <person name="Stodart B.J."/>
            <person name="Ash G.J."/>
        </authorList>
    </citation>
    <scope>NUCLEOTIDE SEQUENCE [LARGE SCALE GENOMIC DNA]</scope>
    <source>
        <strain evidence="2">BRIP 53293</strain>
    </source>
</reference>
<organism evidence="1 2">
    <name type="scientific">Metarhizium anisopliae BRIP 53293</name>
    <dbReference type="NCBI Taxonomy" id="1291518"/>
    <lineage>
        <taxon>Eukaryota</taxon>
        <taxon>Fungi</taxon>
        <taxon>Dikarya</taxon>
        <taxon>Ascomycota</taxon>
        <taxon>Pezizomycotina</taxon>
        <taxon>Sordariomycetes</taxon>
        <taxon>Hypocreomycetidae</taxon>
        <taxon>Hypocreales</taxon>
        <taxon>Clavicipitaceae</taxon>
        <taxon>Metarhizium</taxon>
    </lineage>
</organism>
<evidence type="ECO:0000313" key="1">
    <source>
        <dbReference type="EMBL" id="KJK73835.1"/>
    </source>
</evidence>
<accession>A0A0D9NMJ8</accession>
<proteinExistence type="predicted"/>
<dbReference type="EMBL" id="KE384775">
    <property type="protein sequence ID" value="KJK73835.1"/>
    <property type="molecule type" value="Genomic_DNA"/>
</dbReference>
<evidence type="ECO:0000313" key="2">
    <source>
        <dbReference type="Proteomes" id="UP000054544"/>
    </source>
</evidence>
<dbReference type="PANTHER" id="PTHR42085:SF8">
    <property type="entry name" value="F-BOX DOMAIN-CONTAINING PROTEIN"/>
    <property type="match status" value="1"/>
</dbReference>
<gene>
    <name evidence="1" type="ORF">H634G_10882</name>
</gene>
<protein>
    <submittedName>
        <fullName evidence="1">Uncharacterized protein</fullName>
    </submittedName>
</protein>
<dbReference type="PANTHER" id="PTHR42085">
    <property type="entry name" value="F-BOX DOMAIN-CONTAINING PROTEIN"/>
    <property type="match status" value="1"/>
</dbReference>